<evidence type="ECO:0000256" key="1">
    <source>
        <dbReference type="ARBA" id="ARBA00022598"/>
    </source>
</evidence>
<dbReference type="SUPFAM" id="SSF55681">
    <property type="entry name" value="Class II aaRS and biotin synthetases"/>
    <property type="match status" value="1"/>
</dbReference>
<evidence type="ECO:0000313" key="6">
    <source>
        <dbReference type="EMBL" id="GCD99071.1"/>
    </source>
</evidence>
<dbReference type="OrthoDB" id="9802326at2"/>
<evidence type="ECO:0000256" key="4">
    <source>
        <dbReference type="SAM" id="MobiDB-lite"/>
    </source>
</evidence>
<feature type="region of interest" description="Disordered" evidence="4">
    <location>
        <begin position="1"/>
        <end position="23"/>
    </location>
</feature>
<proteinExistence type="predicted"/>
<sequence>MVSADGAALRDRLRPNGHRAGGDEAATIDDAWLNVFDADMLPAGGLCIGLDRLVQVLTGAEHIDDVIPFPLPGRPG</sequence>
<dbReference type="GO" id="GO:0005524">
    <property type="term" value="F:ATP binding"/>
    <property type="evidence" value="ECO:0007669"/>
    <property type="project" value="InterPro"/>
</dbReference>
<gene>
    <name evidence="6" type="primary">lysS_2</name>
    <name evidence="6" type="ORF">EHYA_06783</name>
</gene>
<evidence type="ECO:0000313" key="7">
    <source>
        <dbReference type="Proteomes" id="UP000286931"/>
    </source>
</evidence>
<dbReference type="InterPro" id="IPR045864">
    <property type="entry name" value="aa-tRNA-synth_II/BPL/LPL"/>
</dbReference>
<dbReference type="Pfam" id="PF00152">
    <property type="entry name" value="tRNA-synt_2"/>
    <property type="match status" value="1"/>
</dbReference>
<dbReference type="GO" id="GO:0006418">
    <property type="term" value="P:tRNA aminoacylation for protein translation"/>
    <property type="evidence" value="ECO:0007669"/>
    <property type="project" value="InterPro"/>
</dbReference>
<name>A0A401YWW7_9ACTN</name>
<dbReference type="EMBL" id="BIFH01000031">
    <property type="protein sequence ID" value="GCD99071.1"/>
    <property type="molecule type" value="Genomic_DNA"/>
</dbReference>
<dbReference type="Gene3D" id="3.30.930.10">
    <property type="entry name" value="Bira Bifunctional Protein, Domain 2"/>
    <property type="match status" value="1"/>
</dbReference>
<dbReference type="GO" id="GO:0004812">
    <property type="term" value="F:aminoacyl-tRNA ligase activity"/>
    <property type="evidence" value="ECO:0007669"/>
    <property type="project" value="InterPro"/>
</dbReference>
<dbReference type="InterPro" id="IPR004364">
    <property type="entry name" value="Aa-tRNA-synt_II"/>
</dbReference>
<keyword evidence="3" id="KW-0067">ATP-binding</keyword>
<organism evidence="6 7">
    <name type="scientific">Embleya hyalina</name>
    <dbReference type="NCBI Taxonomy" id="516124"/>
    <lineage>
        <taxon>Bacteria</taxon>
        <taxon>Bacillati</taxon>
        <taxon>Actinomycetota</taxon>
        <taxon>Actinomycetes</taxon>
        <taxon>Kitasatosporales</taxon>
        <taxon>Streptomycetaceae</taxon>
        <taxon>Embleya</taxon>
    </lineage>
</organism>
<keyword evidence="2" id="KW-0547">Nucleotide-binding</keyword>
<keyword evidence="1 6" id="KW-0436">Ligase</keyword>
<keyword evidence="7" id="KW-1185">Reference proteome</keyword>
<dbReference type="AlphaFoldDB" id="A0A401YWW7"/>
<reference evidence="6 7" key="1">
    <citation type="submission" date="2018-12" db="EMBL/GenBank/DDBJ databases">
        <title>Draft genome sequence of Embleya hyalina NBRC 13850T.</title>
        <authorList>
            <person name="Komaki H."/>
            <person name="Hosoyama A."/>
            <person name="Kimura A."/>
            <person name="Ichikawa N."/>
            <person name="Tamura T."/>
        </authorList>
    </citation>
    <scope>NUCLEOTIDE SEQUENCE [LARGE SCALE GENOMIC DNA]</scope>
    <source>
        <strain evidence="6 7">NBRC 13850</strain>
    </source>
</reference>
<evidence type="ECO:0000256" key="2">
    <source>
        <dbReference type="ARBA" id="ARBA00022741"/>
    </source>
</evidence>
<evidence type="ECO:0000259" key="5">
    <source>
        <dbReference type="Pfam" id="PF00152"/>
    </source>
</evidence>
<evidence type="ECO:0000256" key="3">
    <source>
        <dbReference type="ARBA" id="ARBA00022840"/>
    </source>
</evidence>
<protein>
    <submittedName>
        <fullName evidence="6">Lysine--tRNA ligase</fullName>
    </submittedName>
</protein>
<dbReference type="RefSeq" id="WP_160161648.1">
    <property type="nucleotide sequence ID" value="NZ_BIFH01000031.1"/>
</dbReference>
<dbReference type="Proteomes" id="UP000286931">
    <property type="component" value="Unassembled WGS sequence"/>
</dbReference>
<comment type="caution">
    <text evidence="6">The sequence shown here is derived from an EMBL/GenBank/DDBJ whole genome shotgun (WGS) entry which is preliminary data.</text>
</comment>
<accession>A0A401YWW7</accession>
<feature type="domain" description="Aminoacyl-tRNA synthetase class II (D/K/N)" evidence="5">
    <location>
        <begin position="11"/>
        <end position="70"/>
    </location>
</feature>